<organism evidence="8 9">
    <name type="scientific">Cyclocybe aegerita</name>
    <name type="common">Black poplar mushroom</name>
    <name type="synonym">Agrocybe aegerita</name>
    <dbReference type="NCBI Taxonomy" id="1973307"/>
    <lineage>
        <taxon>Eukaryota</taxon>
        <taxon>Fungi</taxon>
        <taxon>Dikarya</taxon>
        <taxon>Basidiomycota</taxon>
        <taxon>Agaricomycotina</taxon>
        <taxon>Agaricomycetes</taxon>
        <taxon>Agaricomycetidae</taxon>
        <taxon>Agaricales</taxon>
        <taxon>Agaricineae</taxon>
        <taxon>Bolbitiaceae</taxon>
        <taxon>Cyclocybe</taxon>
    </lineage>
</organism>
<dbReference type="AlphaFoldDB" id="A0A8S0W380"/>
<dbReference type="EMBL" id="CACVBS010000068">
    <property type="protein sequence ID" value="CAA7268395.1"/>
    <property type="molecule type" value="Genomic_DNA"/>
</dbReference>
<sequence length="109" mass="11971">MFGVMNEPHDVPDISIWARTVQEVVAAIRRTGVTRQKILLPGNNWTSAATFVSSGSADALSRVVDFDGSKHNLIFDVHKYLDADNSGMHESVCLGILHPLMMRCFIGSV</sequence>
<keyword evidence="4 6" id="KW-0378">Hydrolase</keyword>
<evidence type="ECO:0000256" key="5">
    <source>
        <dbReference type="ARBA" id="ARBA00023295"/>
    </source>
</evidence>
<reference evidence="8 9" key="1">
    <citation type="submission" date="2020-01" db="EMBL/GenBank/DDBJ databases">
        <authorList>
            <person name="Gupta K D."/>
        </authorList>
    </citation>
    <scope>NUCLEOTIDE SEQUENCE [LARGE SCALE GENOMIC DNA]</scope>
</reference>
<dbReference type="EC" id="3.2.1.4" evidence="3"/>
<dbReference type="Proteomes" id="UP000467700">
    <property type="component" value="Unassembled WGS sequence"/>
</dbReference>
<name>A0A8S0W380_CYCAE</name>
<evidence type="ECO:0000256" key="2">
    <source>
        <dbReference type="ARBA" id="ARBA00005641"/>
    </source>
</evidence>
<dbReference type="PANTHER" id="PTHR34142:SF5">
    <property type="entry name" value="CBM1 DOMAIN-CONTAINING PROTEIN"/>
    <property type="match status" value="1"/>
</dbReference>
<keyword evidence="9" id="KW-1185">Reference proteome</keyword>
<feature type="domain" description="Glycoside hydrolase family 5" evidence="7">
    <location>
        <begin position="1"/>
        <end position="90"/>
    </location>
</feature>
<dbReference type="Gene3D" id="3.20.20.80">
    <property type="entry name" value="Glycosidases"/>
    <property type="match status" value="1"/>
</dbReference>
<dbReference type="PANTHER" id="PTHR34142">
    <property type="entry name" value="ENDO-BETA-1,4-GLUCANASE A"/>
    <property type="match status" value="1"/>
</dbReference>
<gene>
    <name evidence="8" type="ORF">AAE3_LOCUS10844</name>
</gene>
<evidence type="ECO:0000256" key="3">
    <source>
        <dbReference type="ARBA" id="ARBA00012601"/>
    </source>
</evidence>
<dbReference type="Pfam" id="PF00150">
    <property type="entry name" value="Cellulase"/>
    <property type="match status" value="1"/>
</dbReference>
<evidence type="ECO:0000256" key="4">
    <source>
        <dbReference type="ARBA" id="ARBA00022801"/>
    </source>
</evidence>
<evidence type="ECO:0000259" key="7">
    <source>
        <dbReference type="Pfam" id="PF00150"/>
    </source>
</evidence>
<proteinExistence type="inferred from homology"/>
<dbReference type="InterPro" id="IPR017853">
    <property type="entry name" value="GH"/>
</dbReference>
<comment type="catalytic activity">
    <reaction evidence="1">
        <text>Endohydrolysis of (1-&gt;4)-beta-D-glucosidic linkages in cellulose, lichenin and cereal beta-D-glucans.</text>
        <dbReference type="EC" id="3.2.1.4"/>
    </reaction>
</comment>
<evidence type="ECO:0000256" key="1">
    <source>
        <dbReference type="ARBA" id="ARBA00000966"/>
    </source>
</evidence>
<accession>A0A8S0W380</accession>
<dbReference type="SUPFAM" id="SSF51445">
    <property type="entry name" value="(Trans)glycosidases"/>
    <property type="match status" value="1"/>
</dbReference>
<protein>
    <recommendedName>
        <fullName evidence="3">cellulase</fullName>
        <ecNumber evidence="3">3.2.1.4</ecNumber>
    </recommendedName>
</protein>
<dbReference type="GO" id="GO:0009251">
    <property type="term" value="P:glucan catabolic process"/>
    <property type="evidence" value="ECO:0007669"/>
    <property type="project" value="TreeGrafter"/>
</dbReference>
<comment type="caution">
    <text evidence="8">The sequence shown here is derived from an EMBL/GenBank/DDBJ whole genome shotgun (WGS) entry which is preliminary data.</text>
</comment>
<keyword evidence="5 6" id="KW-0326">Glycosidase</keyword>
<dbReference type="InterPro" id="IPR001547">
    <property type="entry name" value="Glyco_hydro_5"/>
</dbReference>
<evidence type="ECO:0000313" key="9">
    <source>
        <dbReference type="Proteomes" id="UP000467700"/>
    </source>
</evidence>
<evidence type="ECO:0000256" key="6">
    <source>
        <dbReference type="RuleBase" id="RU361153"/>
    </source>
</evidence>
<dbReference type="OrthoDB" id="5823761at2759"/>
<dbReference type="GO" id="GO:0008810">
    <property type="term" value="F:cellulase activity"/>
    <property type="evidence" value="ECO:0007669"/>
    <property type="project" value="UniProtKB-EC"/>
</dbReference>
<comment type="similarity">
    <text evidence="2 6">Belongs to the glycosyl hydrolase 5 (cellulase A) family.</text>
</comment>
<evidence type="ECO:0000313" key="8">
    <source>
        <dbReference type="EMBL" id="CAA7268395.1"/>
    </source>
</evidence>